<protein>
    <submittedName>
        <fullName evidence="1">Uncharacterized protein</fullName>
    </submittedName>
</protein>
<proteinExistence type="predicted"/>
<dbReference type="EMBL" id="CP014796">
    <property type="protein sequence ID" value="APX21923.1"/>
    <property type="molecule type" value="Genomic_DNA"/>
</dbReference>
<accession>A0A1U7D1D9</accession>
<dbReference type="RefSeq" id="WP_017468494.1">
    <property type="nucleotide sequence ID" value="NZ_BMEW01000003.1"/>
</dbReference>
<evidence type="ECO:0000313" key="1">
    <source>
        <dbReference type="EMBL" id="APX21923.1"/>
    </source>
</evidence>
<evidence type="ECO:0000313" key="2">
    <source>
        <dbReference type="Proteomes" id="UP000186559"/>
    </source>
</evidence>
<keyword evidence="2" id="KW-1185">Reference proteome</keyword>
<reference evidence="1 2" key="1">
    <citation type="submission" date="2016-03" db="EMBL/GenBank/DDBJ databases">
        <title>Deep-sea bacteria in the southern Pacific.</title>
        <authorList>
            <person name="Tang K."/>
        </authorList>
    </citation>
    <scope>NUCLEOTIDE SEQUENCE [LARGE SCALE GENOMIC DNA]</scope>
    <source>
        <strain evidence="1 2">JLT2016</strain>
    </source>
</reference>
<sequence>MRTGGLVALGLLSGCAVLQPEPVGTTLARETARSAVAPAVSKLAPGTPVDRAVDCVMSYASRGQVEALAQNSALGQPELNDDIVTDIIYTDGTRACLRGNPLHWLLF</sequence>
<dbReference type="AlphaFoldDB" id="A0A1U7D1D9"/>
<organism evidence="1 2">
    <name type="scientific">Salipiger profundus</name>
    <dbReference type="NCBI Taxonomy" id="1229727"/>
    <lineage>
        <taxon>Bacteria</taxon>
        <taxon>Pseudomonadati</taxon>
        <taxon>Pseudomonadota</taxon>
        <taxon>Alphaproteobacteria</taxon>
        <taxon>Rhodobacterales</taxon>
        <taxon>Roseobacteraceae</taxon>
        <taxon>Salipiger</taxon>
    </lineage>
</organism>
<dbReference type="STRING" id="1229727.Ga0080559_TMP1127"/>
<dbReference type="KEGG" id="tpro:Ga0080559_TMP1127"/>
<dbReference type="PROSITE" id="PS51257">
    <property type="entry name" value="PROKAR_LIPOPROTEIN"/>
    <property type="match status" value="1"/>
</dbReference>
<name>A0A1U7D1D9_9RHOB</name>
<dbReference type="Proteomes" id="UP000186559">
    <property type="component" value="Chromosome"/>
</dbReference>
<gene>
    <name evidence="1" type="ORF">Ga0080559_TMP1127</name>
</gene>